<dbReference type="STRING" id="745531.A0A0C3PWF2"/>
<feature type="non-terminal residue" evidence="2">
    <location>
        <position position="121"/>
    </location>
</feature>
<feature type="domain" description="GST C-terminal" evidence="1">
    <location>
        <begin position="11"/>
        <end position="121"/>
    </location>
</feature>
<dbReference type="Pfam" id="PF00043">
    <property type="entry name" value="GST_C"/>
    <property type="match status" value="1"/>
</dbReference>
<keyword evidence="3" id="KW-1185">Reference proteome</keyword>
<dbReference type="PANTHER" id="PTHR44051">
    <property type="entry name" value="GLUTATHIONE S-TRANSFERASE-RELATED"/>
    <property type="match status" value="1"/>
</dbReference>
<protein>
    <recommendedName>
        <fullName evidence="1">GST C-terminal domain-containing protein</fullName>
    </recommendedName>
</protein>
<organism evidence="2 3">
    <name type="scientific">Phlebiopsis gigantea (strain 11061_1 CR5-6)</name>
    <name type="common">White-rot fungus</name>
    <name type="synonym">Peniophora gigantea</name>
    <dbReference type="NCBI Taxonomy" id="745531"/>
    <lineage>
        <taxon>Eukaryota</taxon>
        <taxon>Fungi</taxon>
        <taxon>Dikarya</taxon>
        <taxon>Basidiomycota</taxon>
        <taxon>Agaricomycotina</taxon>
        <taxon>Agaricomycetes</taxon>
        <taxon>Polyporales</taxon>
        <taxon>Phanerochaetaceae</taxon>
        <taxon>Phlebiopsis</taxon>
    </lineage>
</organism>
<dbReference type="InterPro" id="IPR036282">
    <property type="entry name" value="Glutathione-S-Trfase_C_sf"/>
</dbReference>
<proteinExistence type="predicted"/>
<reference evidence="2 3" key="1">
    <citation type="journal article" date="2014" name="PLoS Genet.">
        <title>Analysis of the Phlebiopsis gigantea genome, transcriptome and secretome provides insight into its pioneer colonization strategies of wood.</title>
        <authorList>
            <person name="Hori C."/>
            <person name="Ishida T."/>
            <person name="Igarashi K."/>
            <person name="Samejima M."/>
            <person name="Suzuki H."/>
            <person name="Master E."/>
            <person name="Ferreira P."/>
            <person name="Ruiz-Duenas F.J."/>
            <person name="Held B."/>
            <person name="Canessa P."/>
            <person name="Larrondo L.F."/>
            <person name="Schmoll M."/>
            <person name="Druzhinina I.S."/>
            <person name="Kubicek C.P."/>
            <person name="Gaskell J.A."/>
            <person name="Kersten P."/>
            <person name="St John F."/>
            <person name="Glasner J."/>
            <person name="Sabat G."/>
            <person name="Splinter BonDurant S."/>
            <person name="Syed K."/>
            <person name="Yadav J."/>
            <person name="Mgbeahuruike A.C."/>
            <person name="Kovalchuk A."/>
            <person name="Asiegbu F.O."/>
            <person name="Lackner G."/>
            <person name="Hoffmeister D."/>
            <person name="Rencoret J."/>
            <person name="Gutierrez A."/>
            <person name="Sun H."/>
            <person name="Lindquist E."/>
            <person name="Barry K."/>
            <person name="Riley R."/>
            <person name="Grigoriev I.V."/>
            <person name="Henrissat B."/>
            <person name="Kues U."/>
            <person name="Berka R.M."/>
            <person name="Martinez A.T."/>
            <person name="Covert S.F."/>
            <person name="Blanchette R.A."/>
            <person name="Cullen D."/>
        </authorList>
    </citation>
    <scope>NUCLEOTIDE SEQUENCE [LARGE SCALE GENOMIC DNA]</scope>
    <source>
        <strain evidence="2 3">11061_1 CR5-6</strain>
    </source>
</reference>
<dbReference type="InterPro" id="IPR010987">
    <property type="entry name" value="Glutathione-S-Trfase_C-like"/>
</dbReference>
<dbReference type="SUPFAM" id="SSF47616">
    <property type="entry name" value="GST C-terminal domain-like"/>
    <property type="match status" value="1"/>
</dbReference>
<dbReference type="Proteomes" id="UP000053257">
    <property type="component" value="Unassembled WGS sequence"/>
</dbReference>
<evidence type="ECO:0000313" key="2">
    <source>
        <dbReference type="EMBL" id="KIP12298.1"/>
    </source>
</evidence>
<feature type="non-terminal residue" evidence="2">
    <location>
        <position position="1"/>
    </location>
</feature>
<accession>A0A0C3PWF2</accession>
<gene>
    <name evidence="2" type="ORF">PHLGIDRAFT_51501</name>
</gene>
<evidence type="ECO:0000313" key="3">
    <source>
        <dbReference type="Proteomes" id="UP000053257"/>
    </source>
</evidence>
<dbReference type="OrthoDB" id="422574at2759"/>
<dbReference type="Gene3D" id="1.20.1050.10">
    <property type="match status" value="1"/>
</dbReference>
<dbReference type="AlphaFoldDB" id="A0A0C3PWF2"/>
<name>A0A0C3PWF2_PHLG1</name>
<sequence>DSKFSRSAVADPKGYSEEVQWLFFAHGGIGPMQGQAGHFIFRSEKIPYAITRYTNETKRLYAVLETQLEGREYLLGTYGIADIKAFGWVRAAPRLQISLDEFPRVKAWVERIEARPAVQAG</sequence>
<dbReference type="EMBL" id="KN840440">
    <property type="protein sequence ID" value="KIP12298.1"/>
    <property type="molecule type" value="Genomic_DNA"/>
</dbReference>
<dbReference type="PANTHER" id="PTHR44051:SF8">
    <property type="entry name" value="GLUTATHIONE S-TRANSFERASE GSTA"/>
    <property type="match status" value="1"/>
</dbReference>
<dbReference type="PROSITE" id="PS50405">
    <property type="entry name" value="GST_CTER"/>
    <property type="match status" value="1"/>
</dbReference>
<dbReference type="HOGENOM" id="CLU_011226_16_1_1"/>
<dbReference type="InterPro" id="IPR004046">
    <property type="entry name" value="GST_C"/>
</dbReference>
<evidence type="ECO:0000259" key="1">
    <source>
        <dbReference type="PROSITE" id="PS50405"/>
    </source>
</evidence>